<protein>
    <recommendedName>
        <fullName evidence="1">Secretion system C-terminal sorting domain-containing protein</fullName>
    </recommendedName>
</protein>
<dbReference type="RefSeq" id="WP_146899484.1">
    <property type="nucleotide sequence ID" value="NZ_BJYS01000024.1"/>
</dbReference>
<sequence length="303" mass="34538">MKKYLLSIVTLLICLPLLAQRDVHKEILIYFTKDVSWEARIINGVSTPVVQVKKETLKQALEEIGIQESDLIVAVPNFNLADTIHVLPDGKVIRSMDMSKLFIYTVKPNQNMEELITKLRTLPEVLIAQKNYVETVPDALPTKINFIPRFATRYTGTNLRSFKPGIFNQTVLDIHKTRLKDISGLVNYKPGKKIIESSFLHPEKTSVRESVVTAYPNPATDVIRLQIGDVETLDSPPSHVYLYDQLINKAVRTVSVNNRLEPVGSRQKDEIELDVRDLPRGIYYLKVISNNDHKTQLIRILLK</sequence>
<name>A0A512B0H8_9BACT</name>
<organism evidence="2 3">
    <name type="scientific">Adhaeribacter aerolatus</name>
    <dbReference type="NCBI Taxonomy" id="670289"/>
    <lineage>
        <taxon>Bacteria</taxon>
        <taxon>Pseudomonadati</taxon>
        <taxon>Bacteroidota</taxon>
        <taxon>Cytophagia</taxon>
        <taxon>Cytophagales</taxon>
        <taxon>Hymenobacteraceae</taxon>
        <taxon>Adhaeribacter</taxon>
    </lineage>
</organism>
<dbReference type="InterPro" id="IPR026444">
    <property type="entry name" value="Secre_tail"/>
</dbReference>
<comment type="caution">
    <text evidence="2">The sequence shown here is derived from an EMBL/GenBank/DDBJ whole genome shotgun (WGS) entry which is preliminary data.</text>
</comment>
<evidence type="ECO:0000259" key="1">
    <source>
        <dbReference type="Pfam" id="PF18962"/>
    </source>
</evidence>
<reference evidence="2 3" key="1">
    <citation type="submission" date="2019-07" db="EMBL/GenBank/DDBJ databases">
        <title>Whole genome shotgun sequence of Adhaeribacter aerolatus NBRC 106133.</title>
        <authorList>
            <person name="Hosoyama A."/>
            <person name="Uohara A."/>
            <person name="Ohji S."/>
            <person name="Ichikawa N."/>
        </authorList>
    </citation>
    <scope>NUCLEOTIDE SEQUENCE [LARGE SCALE GENOMIC DNA]</scope>
    <source>
        <strain evidence="2 3">NBRC 106133</strain>
    </source>
</reference>
<dbReference type="Proteomes" id="UP000321532">
    <property type="component" value="Unassembled WGS sequence"/>
</dbReference>
<feature type="domain" description="Secretion system C-terminal sorting" evidence="1">
    <location>
        <begin position="215"/>
        <end position="296"/>
    </location>
</feature>
<dbReference type="OrthoDB" id="9792152at2"/>
<accession>A0A512B0H8</accession>
<proteinExistence type="predicted"/>
<keyword evidence="3" id="KW-1185">Reference proteome</keyword>
<dbReference type="Pfam" id="PF18962">
    <property type="entry name" value="Por_Secre_tail"/>
    <property type="match status" value="1"/>
</dbReference>
<evidence type="ECO:0000313" key="3">
    <source>
        <dbReference type="Proteomes" id="UP000321532"/>
    </source>
</evidence>
<dbReference type="EMBL" id="BJYS01000024">
    <property type="protein sequence ID" value="GEO05461.1"/>
    <property type="molecule type" value="Genomic_DNA"/>
</dbReference>
<evidence type="ECO:0000313" key="2">
    <source>
        <dbReference type="EMBL" id="GEO05461.1"/>
    </source>
</evidence>
<dbReference type="AlphaFoldDB" id="A0A512B0H8"/>
<gene>
    <name evidence="2" type="ORF">AAE02nite_31250</name>
</gene>